<dbReference type="EMBL" id="BARW01023515">
    <property type="protein sequence ID" value="GAI96544.1"/>
    <property type="molecule type" value="Genomic_DNA"/>
</dbReference>
<reference evidence="1" key="1">
    <citation type="journal article" date="2014" name="Front. Microbiol.">
        <title>High frequency of phylogenetically diverse reductive dehalogenase-homologous genes in deep subseafloor sedimentary metagenomes.</title>
        <authorList>
            <person name="Kawai M."/>
            <person name="Futagami T."/>
            <person name="Toyoda A."/>
            <person name="Takaki Y."/>
            <person name="Nishi S."/>
            <person name="Hori S."/>
            <person name="Arai W."/>
            <person name="Tsubouchi T."/>
            <person name="Morono Y."/>
            <person name="Uchiyama I."/>
            <person name="Ito T."/>
            <person name="Fujiyama A."/>
            <person name="Inagaki F."/>
            <person name="Takami H."/>
        </authorList>
    </citation>
    <scope>NUCLEOTIDE SEQUENCE</scope>
    <source>
        <strain evidence="1">Expedition CK06-06</strain>
    </source>
</reference>
<sequence length="198" mass="22698">MSYGIGAIVEVIGVVYLGRWIEPLERGIVTDSYLSPAGQQVYDVRLDKDGEEYTFAPGEIEELEAGRNRDMERKEEVTLIEVTVAVRGKWGKSSVDNLVADFRTECLSKRGFISIWSSKIETKEMEILQNSVPKKLDGATLHRLITYWVRTANLEDFQADYLRRLDEAAENISQRFEAECQERMKQGKCEILATLLRR</sequence>
<dbReference type="AlphaFoldDB" id="X1UW20"/>
<protein>
    <submittedName>
        <fullName evidence="1">Uncharacterized protein</fullName>
    </submittedName>
</protein>
<organism evidence="1">
    <name type="scientific">marine sediment metagenome</name>
    <dbReference type="NCBI Taxonomy" id="412755"/>
    <lineage>
        <taxon>unclassified sequences</taxon>
        <taxon>metagenomes</taxon>
        <taxon>ecological metagenomes</taxon>
    </lineage>
</organism>
<accession>X1UW20</accession>
<gene>
    <name evidence="1" type="ORF">S12H4_38977</name>
</gene>
<name>X1UW20_9ZZZZ</name>
<comment type="caution">
    <text evidence="1">The sequence shown here is derived from an EMBL/GenBank/DDBJ whole genome shotgun (WGS) entry which is preliminary data.</text>
</comment>
<evidence type="ECO:0000313" key="1">
    <source>
        <dbReference type="EMBL" id="GAI96544.1"/>
    </source>
</evidence>
<proteinExistence type="predicted"/>